<dbReference type="EMBL" id="RXFM01000022">
    <property type="protein sequence ID" value="RST69795.1"/>
    <property type="molecule type" value="Genomic_DNA"/>
</dbReference>
<accession>A0A429XSG9</accession>
<evidence type="ECO:0000256" key="1">
    <source>
        <dbReference type="ARBA" id="ARBA00006499"/>
    </source>
</evidence>
<dbReference type="SUPFAM" id="SSF53474">
    <property type="entry name" value="alpha/beta-Hydrolases"/>
    <property type="match status" value="1"/>
</dbReference>
<reference evidence="5" key="1">
    <citation type="submission" date="2018-11" db="EMBL/GenBank/DDBJ databases">
        <title>Phylogenetic, genomic, and biogeographic characterization of a novel and ubiquitous marine invertebrate-associated Rickettsiales parasite, Candidatus Marinoinvertebrata rohwerii, gen. nov., sp. nov.</title>
        <authorList>
            <person name="Klinges J.G."/>
            <person name="Rosales S.M."/>
            <person name="Mcminds R."/>
            <person name="Shaver E.C."/>
            <person name="Shantz A."/>
            <person name="Peters E.C."/>
            <person name="Burkepile D.E."/>
            <person name="Silliman B.R."/>
            <person name="Vega Thurber R.L."/>
        </authorList>
    </citation>
    <scope>NUCLEOTIDE SEQUENCE [LARGE SCALE GENOMIC DNA]</scope>
    <source>
        <strain evidence="5">a_cerv_44</strain>
    </source>
</reference>
<dbReference type="Pfam" id="PF02230">
    <property type="entry name" value="Abhydrolase_2"/>
    <property type="match status" value="1"/>
</dbReference>
<evidence type="ECO:0000256" key="2">
    <source>
        <dbReference type="ARBA" id="ARBA00022801"/>
    </source>
</evidence>
<dbReference type="PANTHER" id="PTHR10655:SF17">
    <property type="entry name" value="LYSOPHOSPHOLIPASE-LIKE PROTEIN 1"/>
    <property type="match status" value="1"/>
</dbReference>
<protein>
    <submittedName>
        <fullName evidence="4">Phospholipase</fullName>
    </submittedName>
</protein>
<evidence type="ECO:0000313" key="4">
    <source>
        <dbReference type="EMBL" id="RST69795.1"/>
    </source>
</evidence>
<dbReference type="OrthoDB" id="9801763at2"/>
<evidence type="ECO:0000259" key="3">
    <source>
        <dbReference type="Pfam" id="PF02230"/>
    </source>
</evidence>
<proteinExistence type="inferred from homology"/>
<name>A0A429XSG9_9RICK</name>
<dbReference type="RefSeq" id="WP_126044551.1">
    <property type="nucleotide sequence ID" value="NZ_RXFM01000022.1"/>
</dbReference>
<feature type="domain" description="Phospholipase/carboxylesterase/thioesterase" evidence="3">
    <location>
        <begin position="11"/>
        <end position="211"/>
    </location>
</feature>
<keyword evidence="2" id="KW-0378">Hydrolase</keyword>
<dbReference type="InterPro" id="IPR050565">
    <property type="entry name" value="LYPA1-2/EST-like"/>
</dbReference>
<comment type="caution">
    <text evidence="4">The sequence shown here is derived from an EMBL/GenBank/DDBJ whole genome shotgun (WGS) entry which is preliminary data.</text>
</comment>
<dbReference type="PANTHER" id="PTHR10655">
    <property type="entry name" value="LYSOPHOSPHOLIPASE-RELATED"/>
    <property type="match status" value="1"/>
</dbReference>
<comment type="similarity">
    <text evidence="1">Belongs to the AB hydrolase superfamily. AB hydrolase 2 family.</text>
</comment>
<dbReference type="InterPro" id="IPR029058">
    <property type="entry name" value="AB_hydrolase_fold"/>
</dbReference>
<dbReference type="InterPro" id="IPR003140">
    <property type="entry name" value="PLipase/COase/thioEstase"/>
</dbReference>
<sequence length="214" mass="24787">MLEYSQYYNYEGKPKKLIVMLHGYGSNKDDLINLAPELSKFMPSALFVSPNAPFDFEGMPRSDAKQWFSLVDRSKKTLMNEIKVAEKYIIKFILEQLKKYNLIESDLCLLGFSQGTMLALYLIMQTLLKPKLIIGYSGRLFENEWNCDFFDKITKILLIHGEEDEVVPVEDMLSAVEMLKKYKFQVTNHISRYLAHGIDNDGIRIGGNFLENNF</sequence>
<evidence type="ECO:0000313" key="5">
    <source>
        <dbReference type="Proteomes" id="UP000279470"/>
    </source>
</evidence>
<dbReference type="Proteomes" id="UP000279470">
    <property type="component" value="Unassembled WGS sequence"/>
</dbReference>
<gene>
    <name evidence="4" type="ORF">EIC27_02355</name>
</gene>
<dbReference type="Gene3D" id="3.40.50.1820">
    <property type="entry name" value="alpha/beta hydrolase"/>
    <property type="match status" value="1"/>
</dbReference>
<organism evidence="4 5">
    <name type="scientific">Candidatus Aquarickettsia rohweri</name>
    <dbReference type="NCBI Taxonomy" id="2602574"/>
    <lineage>
        <taxon>Bacteria</taxon>
        <taxon>Pseudomonadati</taxon>
        <taxon>Pseudomonadota</taxon>
        <taxon>Alphaproteobacteria</taxon>
        <taxon>Rickettsiales</taxon>
        <taxon>Candidatus Midichloriaceae</taxon>
        <taxon>Candidatus Aquarickettsia</taxon>
    </lineage>
</organism>
<dbReference type="GO" id="GO:0016787">
    <property type="term" value="F:hydrolase activity"/>
    <property type="evidence" value="ECO:0007669"/>
    <property type="project" value="UniProtKB-KW"/>
</dbReference>
<keyword evidence="5" id="KW-1185">Reference proteome</keyword>
<dbReference type="AlphaFoldDB" id="A0A429XSG9"/>